<name>A0A382ATP4_9ZZZZ</name>
<evidence type="ECO:0000256" key="6">
    <source>
        <dbReference type="ARBA" id="ARBA00023315"/>
    </source>
</evidence>
<dbReference type="InterPro" id="IPR004960">
    <property type="entry name" value="LipA_acyltrans"/>
</dbReference>
<proteinExistence type="predicted"/>
<protein>
    <submittedName>
        <fullName evidence="8">Uncharacterized protein</fullName>
    </submittedName>
</protein>
<dbReference type="AlphaFoldDB" id="A0A382ATP4"/>
<keyword evidence="2" id="KW-1003">Cell membrane</keyword>
<evidence type="ECO:0000256" key="1">
    <source>
        <dbReference type="ARBA" id="ARBA00004533"/>
    </source>
</evidence>
<keyword evidence="4" id="KW-0808">Transferase</keyword>
<evidence type="ECO:0000256" key="4">
    <source>
        <dbReference type="ARBA" id="ARBA00022679"/>
    </source>
</evidence>
<evidence type="ECO:0000256" key="2">
    <source>
        <dbReference type="ARBA" id="ARBA00022475"/>
    </source>
</evidence>
<accession>A0A382ATP4</accession>
<feature type="transmembrane region" description="Helical" evidence="7">
    <location>
        <begin position="12"/>
        <end position="34"/>
    </location>
</feature>
<keyword evidence="7" id="KW-1133">Transmembrane helix</keyword>
<evidence type="ECO:0000256" key="3">
    <source>
        <dbReference type="ARBA" id="ARBA00022519"/>
    </source>
</evidence>
<dbReference type="EMBL" id="UINC01026804">
    <property type="protein sequence ID" value="SVB04916.1"/>
    <property type="molecule type" value="Genomic_DNA"/>
</dbReference>
<comment type="subcellular location">
    <subcellularLocation>
        <location evidence="1">Cell inner membrane</location>
    </subcellularLocation>
</comment>
<keyword evidence="3" id="KW-0997">Cell inner membrane</keyword>
<keyword evidence="5 7" id="KW-0472">Membrane</keyword>
<reference evidence="8" key="1">
    <citation type="submission" date="2018-05" db="EMBL/GenBank/DDBJ databases">
        <authorList>
            <person name="Lanie J.A."/>
            <person name="Ng W.-L."/>
            <person name="Kazmierczak K.M."/>
            <person name="Andrzejewski T.M."/>
            <person name="Davidsen T.M."/>
            <person name="Wayne K.J."/>
            <person name="Tettelin H."/>
            <person name="Glass J.I."/>
            <person name="Rusch D."/>
            <person name="Podicherti R."/>
            <person name="Tsui H.-C.T."/>
            <person name="Winkler M.E."/>
        </authorList>
    </citation>
    <scope>NUCLEOTIDE SEQUENCE</scope>
</reference>
<evidence type="ECO:0000313" key="8">
    <source>
        <dbReference type="EMBL" id="SVB04916.1"/>
    </source>
</evidence>
<feature type="non-terminal residue" evidence="8">
    <location>
        <position position="47"/>
    </location>
</feature>
<gene>
    <name evidence="8" type="ORF">METZ01_LOCUS157770</name>
</gene>
<keyword evidence="7" id="KW-0812">Transmembrane</keyword>
<organism evidence="8">
    <name type="scientific">marine metagenome</name>
    <dbReference type="NCBI Taxonomy" id="408172"/>
    <lineage>
        <taxon>unclassified sequences</taxon>
        <taxon>metagenomes</taxon>
        <taxon>ecological metagenomes</taxon>
    </lineage>
</organism>
<dbReference type="GO" id="GO:0005886">
    <property type="term" value="C:plasma membrane"/>
    <property type="evidence" value="ECO:0007669"/>
    <property type="project" value="UniProtKB-SubCell"/>
</dbReference>
<evidence type="ECO:0000256" key="5">
    <source>
        <dbReference type="ARBA" id="ARBA00023136"/>
    </source>
</evidence>
<dbReference type="GO" id="GO:0008610">
    <property type="term" value="P:lipid biosynthetic process"/>
    <property type="evidence" value="ECO:0007669"/>
    <property type="project" value="UniProtKB-ARBA"/>
</dbReference>
<dbReference type="Pfam" id="PF03279">
    <property type="entry name" value="Lip_A_acyltrans"/>
    <property type="match status" value="1"/>
</dbReference>
<keyword evidence="6" id="KW-0012">Acyltransferase</keyword>
<dbReference type="GO" id="GO:1901137">
    <property type="term" value="P:carbohydrate derivative biosynthetic process"/>
    <property type="evidence" value="ECO:0007669"/>
    <property type="project" value="UniProtKB-ARBA"/>
</dbReference>
<sequence>MKFTTLKPKYWNAWLLVPFLWLLSLFPISMIYGLGTALGDFFYRIAP</sequence>
<evidence type="ECO:0000256" key="7">
    <source>
        <dbReference type="SAM" id="Phobius"/>
    </source>
</evidence>
<dbReference type="GO" id="GO:0016746">
    <property type="term" value="F:acyltransferase activity"/>
    <property type="evidence" value="ECO:0007669"/>
    <property type="project" value="UniProtKB-KW"/>
</dbReference>